<organism evidence="1 2">
    <name type="scientific">Sutterella wadsworthensis HGA0223</name>
    <dbReference type="NCBI Taxonomy" id="1203554"/>
    <lineage>
        <taxon>Bacteria</taxon>
        <taxon>Pseudomonadati</taxon>
        <taxon>Pseudomonadota</taxon>
        <taxon>Betaproteobacteria</taxon>
        <taxon>Burkholderiales</taxon>
        <taxon>Sutterellaceae</taxon>
        <taxon>Sutterella</taxon>
    </lineage>
</organism>
<dbReference type="InterPro" id="IPR007833">
    <property type="entry name" value="Capsule_polysaccharide_synth"/>
</dbReference>
<dbReference type="eggNOG" id="COG3563">
    <property type="taxonomic scope" value="Bacteria"/>
</dbReference>
<reference evidence="1 2" key="1">
    <citation type="submission" date="2013-04" db="EMBL/GenBank/DDBJ databases">
        <title>The Genome Sequence of Sutterella wadsworthensis HGA0223.</title>
        <authorList>
            <consortium name="The Broad Institute Genomics Platform"/>
            <person name="Earl A."/>
            <person name="Ward D."/>
            <person name="Feldgarden M."/>
            <person name="Gevers D."/>
            <person name="Schmidt T.M."/>
            <person name="Dover J."/>
            <person name="Dai D."/>
            <person name="Walker B."/>
            <person name="Young S."/>
            <person name="Zeng Q."/>
            <person name="Gargeya S."/>
            <person name="Fitzgerald M."/>
            <person name="Haas B."/>
            <person name="Abouelleil A."/>
            <person name="Allen A.W."/>
            <person name="Alvarado L."/>
            <person name="Arachchi H.M."/>
            <person name="Berlin A.M."/>
            <person name="Chapman S.B."/>
            <person name="Gainer-Dewar J."/>
            <person name="Goldberg J."/>
            <person name="Griggs A."/>
            <person name="Gujja S."/>
            <person name="Hansen M."/>
            <person name="Howarth C."/>
            <person name="Imamovic A."/>
            <person name="Ireland A."/>
            <person name="Larimer J."/>
            <person name="McCowan C."/>
            <person name="Murphy C."/>
            <person name="Pearson M."/>
            <person name="Poon T.W."/>
            <person name="Priest M."/>
            <person name="Roberts A."/>
            <person name="Saif S."/>
            <person name="Shea T."/>
            <person name="Sisk P."/>
            <person name="Sykes S."/>
            <person name="Wortman J."/>
            <person name="Nusbaum C."/>
            <person name="Birren B."/>
        </authorList>
    </citation>
    <scope>NUCLEOTIDE SEQUENCE [LARGE SCALE GENOMIC DNA]</scope>
    <source>
        <strain evidence="1 2">HGA0223</strain>
    </source>
</reference>
<dbReference type="Pfam" id="PF05159">
    <property type="entry name" value="Capsule_synth"/>
    <property type="match status" value="1"/>
</dbReference>
<keyword evidence="2" id="KW-1185">Reference proteome</keyword>
<dbReference type="HOGENOM" id="CLU_2541356_0_0_4"/>
<protein>
    <submittedName>
        <fullName evidence="1">Uncharacterized protein</fullName>
    </submittedName>
</protein>
<dbReference type="GO" id="GO:0015774">
    <property type="term" value="P:polysaccharide transport"/>
    <property type="evidence" value="ECO:0007669"/>
    <property type="project" value="InterPro"/>
</dbReference>
<evidence type="ECO:0000313" key="2">
    <source>
        <dbReference type="Proteomes" id="UP000014400"/>
    </source>
</evidence>
<name>S3CN33_9BURK</name>
<dbReference type="Proteomes" id="UP000014400">
    <property type="component" value="Unassembled WGS sequence"/>
</dbReference>
<accession>S3CN33</accession>
<gene>
    <name evidence="1" type="ORF">HMPREF1476_00188</name>
</gene>
<dbReference type="GO" id="GO:0000271">
    <property type="term" value="P:polysaccharide biosynthetic process"/>
    <property type="evidence" value="ECO:0007669"/>
    <property type="project" value="InterPro"/>
</dbReference>
<dbReference type="AlphaFoldDB" id="S3CN33"/>
<dbReference type="STRING" id="1203554.HMPREF1476_00188"/>
<dbReference type="EMBL" id="ATCF01000004">
    <property type="protein sequence ID" value="EPE01955.1"/>
    <property type="molecule type" value="Genomic_DNA"/>
</dbReference>
<proteinExistence type="predicted"/>
<sequence>MGFEGLLCGKEVHTYGMPFYAGWGLTIDKMHCNRRLRKLTLDELFYITYIKYTHYINPFTGNEDSLENTLKYLVNLKKQLKIY</sequence>
<comment type="caution">
    <text evidence="1">The sequence shown here is derived from an EMBL/GenBank/DDBJ whole genome shotgun (WGS) entry which is preliminary data.</text>
</comment>
<evidence type="ECO:0000313" key="1">
    <source>
        <dbReference type="EMBL" id="EPE01955.1"/>
    </source>
</evidence>